<name>A0A3M7SKU9_BRAPC</name>
<comment type="caution">
    <text evidence="1">The sequence shown here is derived from an EMBL/GenBank/DDBJ whole genome shotgun (WGS) entry which is preliminary data.</text>
</comment>
<sequence length="147" mass="17262">MLKQIKFSRTLNDIGSQFSSKYLPITITNNNAFSKNKSRPRNLSDYFKPANKNRTTLDFNDSFDCHFQLNSSCWIKLILVLRQNSVLENYQNNFSTKRKPFLDTVQFKTNLYISFPRLFLDSSSTIPVGKGKVEEELRNKMRTKLFE</sequence>
<protein>
    <submittedName>
        <fullName evidence="1">Uncharacterized protein</fullName>
    </submittedName>
</protein>
<gene>
    <name evidence="1" type="ORF">BpHYR1_001362</name>
</gene>
<dbReference type="Proteomes" id="UP000276133">
    <property type="component" value="Unassembled WGS sequence"/>
</dbReference>
<evidence type="ECO:0000313" key="2">
    <source>
        <dbReference type="Proteomes" id="UP000276133"/>
    </source>
</evidence>
<dbReference type="AlphaFoldDB" id="A0A3M7SKU9"/>
<proteinExistence type="predicted"/>
<evidence type="ECO:0000313" key="1">
    <source>
        <dbReference type="EMBL" id="RNA36128.1"/>
    </source>
</evidence>
<reference evidence="1 2" key="1">
    <citation type="journal article" date="2018" name="Sci. Rep.">
        <title>Genomic signatures of local adaptation to the degree of environmental predictability in rotifers.</title>
        <authorList>
            <person name="Franch-Gras L."/>
            <person name="Hahn C."/>
            <person name="Garcia-Roger E.M."/>
            <person name="Carmona M.J."/>
            <person name="Serra M."/>
            <person name="Gomez A."/>
        </authorList>
    </citation>
    <scope>NUCLEOTIDE SEQUENCE [LARGE SCALE GENOMIC DNA]</scope>
    <source>
        <strain evidence="1">HYR1</strain>
    </source>
</reference>
<dbReference type="EMBL" id="REGN01001231">
    <property type="protein sequence ID" value="RNA36128.1"/>
    <property type="molecule type" value="Genomic_DNA"/>
</dbReference>
<keyword evidence="2" id="KW-1185">Reference proteome</keyword>
<organism evidence="1 2">
    <name type="scientific">Brachionus plicatilis</name>
    <name type="common">Marine rotifer</name>
    <name type="synonym">Brachionus muelleri</name>
    <dbReference type="NCBI Taxonomy" id="10195"/>
    <lineage>
        <taxon>Eukaryota</taxon>
        <taxon>Metazoa</taxon>
        <taxon>Spiralia</taxon>
        <taxon>Gnathifera</taxon>
        <taxon>Rotifera</taxon>
        <taxon>Eurotatoria</taxon>
        <taxon>Monogononta</taxon>
        <taxon>Pseudotrocha</taxon>
        <taxon>Ploima</taxon>
        <taxon>Brachionidae</taxon>
        <taxon>Brachionus</taxon>
    </lineage>
</organism>
<accession>A0A3M7SKU9</accession>